<reference evidence="1" key="2">
    <citation type="journal article" date="2019" name="Genome Biol. Evol.">
        <title>Day and night: Metabolic profiles and evolutionary relationships of six axenic non-marine cyanobacteria.</title>
        <authorList>
            <person name="Will S.E."/>
            <person name="Henke P."/>
            <person name="Boedeker C."/>
            <person name="Huang S."/>
            <person name="Brinkmann H."/>
            <person name="Rohde M."/>
            <person name="Jarek M."/>
            <person name="Friedl T."/>
            <person name="Seufert S."/>
            <person name="Schumacher M."/>
            <person name="Overmann J."/>
            <person name="Neumann-Schaal M."/>
            <person name="Petersen J."/>
        </authorList>
    </citation>
    <scope>NUCLEOTIDE SEQUENCE [LARGE SCALE GENOMIC DNA]</scope>
    <source>
        <strain evidence="1">PCC 7102</strain>
    </source>
</reference>
<evidence type="ECO:0000313" key="1">
    <source>
        <dbReference type="EMBL" id="RUT08868.1"/>
    </source>
</evidence>
<gene>
    <name evidence="1" type="ORF">DSM106972_009210</name>
</gene>
<name>A0A3S1ATR1_9CYAN</name>
<protein>
    <submittedName>
        <fullName evidence="1">Uncharacterized protein</fullName>
    </submittedName>
</protein>
<keyword evidence="2" id="KW-1185">Reference proteome</keyword>
<dbReference type="Proteomes" id="UP000271624">
    <property type="component" value="Unassembled WGS sequence"/>
</dbReference>
<dbReference type="RefSeq" id="WP_127079333.1">
    <property type="nucleotide sequence ID" value="NZ_RSCL01000002.1"/>
</dbReference>
<reference evidence="1" key="1">
    <citation type="submission" date="2018-12" db="EMBL/GenBank/DDBJ databases">
        <authorList>
            <person name="Will S."/>
            <person name="Neumann-Schaal M."/>
            <person name="Henke P."/>
        </authorList>
    </citation>
    <scope>NUCLEOTIDE SEQUENCE</scope>
    <source>
        <strain evidence="1">PCC 7102</strain>
    </source>
</reference>
<accession>A0A3S1ATR1</accession>
<organism evidence="1 2">
    <name type="scientific">Dulcicalothrix desertica PCC 7102</name>
    <dbReference type="NCBI Taxonomy" id="232991"/>
    <lineage>
        <taxon>Bacteria</taxon>
        <taxon>Bacillati</taxon>
        <taxon>Cyanobacteriota</taxon>
        <taxon>Cyanophyceae</taxon>
        <taxon>Nostocales</taxon>
        <taxon>Calotrichaceae</taxon>
        <taxon>Dulcicalothrix</taxon>
    </lineage>
</organism>
<dbReference type="EMBL" id="RSCL01000002">
    <property type="protein sequence ID" value="RUT08868.1"/>
    <property type="molecule type" value="Genomic_DNA"/>
</dbReference>
<dbReference type="AlphaFoldDB" id="A0A3S1ATR1"/>
<evidence type="ECO:0000313" key="2">
    <source>
        <dbReference type="Proteomes" id="UP000271624"/>
    </source>
</evidence>
<comment type="caution">
    <text evidence="1">The sequence shown here is derived from an EMBL/GenBank/DDBJ whole genome shotgun (WGS) entry which is preliminary data.</text>
</comment>
<sequence length="70" mass="8087">MTYQVKLTPDITVAHLDIEKVTWRGRKTYLSFTNTQLWLVHLWDGRVIEVKPSELDSASEEVLKDIAFPG</sequence>
<proteinExistence type="predicted"/>